<dbReference type="SUPFAM" id="SSF52402">
    <property type="entry name" value="Adenine nucleotide alpha hydrolases-like"/>
    <property type="match status" value="1"/>
</dbReference>
<evidence type="ECO:0000256" key="3">
    <source>
        <dbReference type="ARBA" id="ARBA00022694"/>
    </source>
</evidence>
<dbReference type="InterPro" id="IPR014729">
    <property type="entry name" value="Rossmann-like_a/b/a_fold"/>
</dbReference>
<sequence>MTGDKQTGARALQALIDGHFSQNLPQHLGVAVSGGSDSLALLVLLHGMGATDGPELHAVTVDHGLRKESAAEAKEVARICAGLDVAHDTLNWTGWDGQGNLPDQARRARYRLMAGWAEEHDIKDIVIGHTANDQAETFLMRLGREAGVDGLSAMAGAWQVGSTTFHRPLLQANREALRDILRARGFEWVEDPSNDDAAYARVRARQVLKTLAPLGISIGGLSSVAQHMRDVRRTLYTYVLQAAQDLVRLQAGDLLIDMAGMNALPPEISRRLMQAALRWVSGADYAPRGRAMNSLMQAIAAGKDTSLSGCLILSAGDQLRVTREYNAVAGLRCDWDEPWDNRWVLMGPSAPEASLAALGKTGLRLCPNWRDSGLPVASLLASPALWRGDELLAASLVEAGQGWKCVLKYDLDHFFTTILSVDDVCMTH</sequence>
<accession>A0A3B0RQ94</accession>
<dbReference type="GO" id="GO:0005524">
    <property type="term" value="F:ATP binding"/>
    <property type="evidence" value="ECO:0007669"/>
    <property type="project" value="UniProtKB-KW"/>
</dbReference>
<evidence type="ECO:0000256" key="6">
    <source>
        <dbReference type="ARBA" id="ARBA00048539"/>
    </source>
</evidence>
<evidence type="ECO:0000256" key="2">
    <source>
        <dbReference type="ARBA" id="ARBA00022598"/>
    </source>
</evidence>
<evidence type="ECO:0000256" key="4">
    <source>
        <dbReference type="ARBA" id="ARBA00022741"/>
    </source>
</evidence>
<dbReference type="AlphaFoldDB" id="A0A3B0RQ94"/>
<dbReference type="HAMAP" id="MF_01161">
    <property type="entry name" value="tRNA_Ile_lys_synt"/>
    <property type="match status" value="1"/>
</dbReference>
<keyword evidence="2 8" id="KW-0436">Ligase</keyword>
<dbReference type="EMBL" id="UOEG01000138">
    <property type="protein sequence ID" value="VAV95744.1"/>
    <property type="molecule type" value="Genomic_DNA"/>
</dbReference>
<dbReference type="InterPro" id="IPR011063">
    <property type="entry name" value="TilS/TtcA_N"/>
</dbReference>
<protein>
    <recommendedName>
        <fullName evidence="1">tRNA(Ile)-lysidine synthetase</fullName>
        <ecNumber evidence="1">6.3.4.19</ecNumber>
    </recommendedName>
</protein>
<dbReference type="NCBIfam" id="TIGR02432">
    <property type="entry name" value="lysidine_TilS_N"/>
    <property type="match status" value="1"/>
</dbReference>
<evidence type="ECO:0000256" key="1">
    <source>
        <dbReference type="ARBA" id="ARBA00013267"/>
    </source>
</evidence>
<gene>
    <name evidence="8" type="ORF">MNBD_ALPHA07-2314</name>
</gene>
<evidence type="ECO:0000256" key="5">
    <source>
        <dbReference type="ARBA" id="ARBA00022840"/>
    </source>
</evidence>
<dbReference type="Pfam" id="PF01171">
    <property type="entry name" value="ATP_bind_3"/>
    <property type="match status" value="1"/>
</dbReference>
<keyword evidence="5" id="KW-0067">ATP-binding</keyword>
<keyword evidence="4" id="KW-0547">Nucleotide-binding</keyword>
<dbReference type="EC" id="6.3.4.19" evidence="1"/>
<dbReference type="InterPro" id="IPR012795">
    <property type="entry name" value="tRNA_Ile_lys_synt_N"/>
</dbReference>
<reference evidence="8" key="1">
    <citation type="submission" date="2018-06" db="EMBL/GenBank/DDBJ databases">
        <authorList>
            <person name="Zhirakovskaya E."/>
        </authorList>
    </citation>
    <scope>NUCLEOTIDE SEQUENCE</scope>
</reference>
<proteinExistence type="inferred from homology"/>
<dbReference type="PANTHER" id="PTHR43033">
    <property type="entry name" value="TRNA(ILE)-LYSIDINE SYNTHASE-RELATED"/>
    <property type="match status" value="1"/>
</dbReference>
<dbReference type="Gene3D" id="3.40.50.620">
    <property type="entry name" value="HUPs"/>
    <property type="match status" value="1"/>
</dbReference>
<evidence type="ECO:0000313" key="8">
    <source>
        <dbReference type="EMBL" id="VAV95744.1"/>
    </source>
</evidence>
<dbReference type="CDD" id="cd01992">
    <property type="entry name" value="TilS_N"/>
    <property type="match status" value="1"/>
</dbReference>
<dbReference type="InterPro" id="IPR012094">
    <property type="entry name" value="tRNA_Ile_lys_synt"/>
</dbReference>
<dbReference type="GO" id="GO:0032267">
    <property type="term" value="F:tRNA(Ile)-lysidine synthase activity"/>
    <property type="evidence" value="ECO:0007669"/>
    <property type="project" value="UniProtKB-EC"/>
</dbReference>
<organism evidence="8">
    <name type="scientific">hydrothermal vent metagenome</name>
    <dbReference type="NCBI Taxonomy" id="652676"/>
    <lineage>
        <taxon>unclassified sequences</taxon>
        <taxon>metagenomes</taxon>
        <taxon>ecological metagenomes</taxon>
    </lineage>
</organism>
<keyword evidence="3" id="KW-0819">tRNA processing</keyword>
<feature type="domain" description="tRNA(Ile)-lysidine/2-thiocytidine synthase N-terminal" evidence="7">
    <location>
        <begin position="28"/>
        <end position="206"/>
    </location>
</feature>
<dbReference type="PANTHER" id="PTHR43033:SF1">
    <property type="entry name" value="TRNA(ILE)-LYSIDINE SYNTHASE-RELATED"/>
    <property type="match status" value="1"/>
</dbReference>
<comment type="catalytic activity">
    <reaction evidence="6">
        <text>cytidine(34) in tRNA(Ile2) + L-lysine + ATP = lysidine(34) in tRNA(Ile2) + AMP + diphosphate + H(+)</text>
        <dbReference type="Rhea" id="RHEA:43744"/>
        <dbReference type="Rhea" id="RHEA-COMP:10625"/>
        <dbReference type="Rhea" id="RHEA-COMP:10670"/>
        <dbReference type="ChEBI" id="CHEBI:15378"/>
        <dbReference type="ChEBI" id="CHEBI:30616"/>
        <dbReference type="ChEBI" id="CHEBI:32551"/>
        <dbReference type="ChEBI" id="CHEBI:33019"/>
        <dbReference type="ChEBI" id="CHEBI:82748"/>
        <dbReference type="ChEBI" id="CHEBI:83665"/>
        <dbReference type="ChEBI" id="CHEBI:456215"/>
        <dbReference type="EC" id="6.3.4.19"/>
    </reaction>
</comment>
<evidence type="ECO:0000259" key="7">
    <source>
        <dbReference type="Pfam" id="PF01171"/>
    </source>
</evidence>
<name>A0A3B0RQ94_9ZZZZ</name>
<dbReference type="GO" id="GO:0008033">
    <property type="term" value="P:tRNA processing"/>
    <property type="evidence" value="ECO:0007669"/>
    <property type="project" value="UniProtKB-KW"/>
</dbReference>